<dbReference type="PROSITE" id="PS00018">
    <property type="entry name" value="EF_HAND_1"/>
    <property type="match status" value="1"/>
</dbReference>
<evidence type="ECO:0000256" key="1">
    <source>
        <dbReference type="ARBA" id="ARBA00022821"/>
    </source>
</evidence>
<dbReference type="InterPro" id="IPR018247">
    <property type="entry name" value="EF_Hand_1_Ca_BS"/>
</dbReference>
<keyword evidence="4" id="KW-1185">Reference proteome</keyword>
<dbReference type="InterPro" id="IPR027417">
    <property type="entry name" value="P-loop_NTPase"/>
</dbReference>
<dbReference type="AlphaFoldDB" id="A0AAW1W9V9"/>
<sequence>MGRRLTKINESLVNLENQAASFRLGIAGNATCDDAGVDRQSVFCYDEDEENIIGREEVVSDMVATLINSNNTNQGNLLSVSAIVGIAGLGKTTVAKSVYNHIEISSHFQQKVWVCVSTTFEVENILSGILGNLKPEKSALRGKAAILKNLQGDLEGKRYLLVLDDVWNEDLRKWDDLRTCLLSIRGVCYQKIKRELKGDCQKVWRCAISGKGFGKSNAF</sequence>
<keyword evidence="1" id="KW-0611">Plant defense</keyword>
<dbReference type="GO" id="GO:0043531">
    <property type="term" value="F:ADP binding"/>
    <property type="evidence" value="ECO:0007669"/>
    <property type="project" value="InterPro"/>
</dbReference>
<dbReference type="GO" id="GO:0006952">
    <property type="term" value="P:defense response"/>
    <property type="evidence" value="ECO:0007669"/>
    <property type="project" value="UniProtKB-KW"/>
</dbReference>
<evidence type="ECO:0000259" key="2">
    <source>
        <dbReference type="Pfam" id="PF00931"/>
    </source>
</evidence>
<dbReference type="PRINTS" id="PR00364">
    <property type="entry name" value="DISEASERSIST"/>
</dbReference>
<organism evidence="3 4">
    <name type="scientific">Rubus argutus</name>
    <name type="common">Southern blackberry</name>
    <dbReference type="NCBI Taxonomy" id="59490"/>
    <lineage>
        <taxon>Eukaryota</taxon>
        <taxon>Viridiplantae</taxon>
        <taxon>Streptophyta</taxon>
        <taxon>Embryophyta</taxon>
        <taxon>Tracheophyta</taxon>
        <taxon>Spermatophyta</taxon>
        <taxon>Magnoliopsida</taxon>
        <taxon>eudicotyledons</taxon>
        <taxon>Gunneridae</taxon>
        <taxon>Pentapetalae</taxon>
        <taxon>rosids</taxon>
        <taxon>fabids</taxon>
        <taxon>Rosales</taxon>
        <taxon>Rosaceae</taxon>
        <taxon>Rosoideae</taxon>
        <taxon>Rosoideae incertae sedis</taxon>
        <taxon>Rubus</taxon>
    </lineage>
</organism>
<dbReference type="EMBL" id="JBEDUW010000006">
    <property type="protein sequence ID" value="KAK9920823.1"/>
    <property type="molecule type" value="Genomic_DNA"/>
</dbReference>
<protein>
    <recommendedName>
        <fullName evidence="2">NB-ARC domain-containing protein</fullName>
    </recommendedName>
</protein>
<dbReference type="Proteomes" id="UP001457282">
    <property type="component" value="Unassembled WGS sequence"/>
</dbReference>
<evidence type="ECO:0000313" key="3">
    <source>
        <dbReference type="EMBL" id="KAK9920823.1"/>
    </source>
</evidence>
<dbReference type="InterPro" id="IPR002182">
    <property type="entry name" value="NB-ARC"/>
</dbReference>
<evidence type="ECO:0000313" key="4">
    <source>
        <dbReference type="Proteomes" id="UP001457282"/>
    </source>
</evidence>
<dbReference type="PANTHER" id="PTHR36766">
    <property type="entry name" value="PLANT BROAD-SPECTRUM MILDEW RESISTANCE PROTEIN RPW8"/>
    <property type="match status" value="1"/>
</dbReference>
<dbReference type="Gene3D" id="3.40.50.300">
    <property type="entry name" value="P-loop containing nucleotide triphosphate hydrolases"/>
    <property type="match status" value="1"/>
</dbReference>
<dbReference type="PANTHER" id="PTHR36766:SF70">
    <property type="entry name" value="DISEASE RESISTANCE PROTEIN RGA4"/>
    <property type="match status" value="1"/>
</dbReference>
<dbReference type="SUPFAM" id="SSF52540">
    <property type="entry name" value="P-loop containing nucleoside triphosphate hydrolases"/>
    <property type="match status" value="1"/>
</dbReference>
<dbReference type="Pfam" id="PF00931">
    <property type="entry name" value="NB-ARC"/>
    <property type="match status" value="1"/>
</dbReference>
<comment type="caution">
    <text evidence="3">The sequence shown here is derived from an EMBL/GenBank/DDBJ whole genome shotgun (WGS) entry which is preliminary data.</text>
</comment>
<reference evidence="3 4" key="1">
    <citation type="journal article" date="2023" name="G3 (Bethesda)">
        <title>A chromosome-length genome assembly and annotation of blackberry (Rubus argutus, cv. 'Hillquist').</title>
        <authorList>
            <person name="Bruna T."/>
            <person name="Aryal R."/>
            <person name="Dudchenko O."/>
            <person name="Sargent D.J."/>
            <person name="Mead D."/>
            <person name="Buti M."/>
            <person name="Cavallini A."/>
            <person name="Hytonen T."/>
            <person name="Andres J."/>
            <person name="Pham M."/>
            <person name="Weisz D."/>
            <person name="Mascagni F."/>
            <person name="Usai G."/>
            <person name="Natali L."/>
            <person name="Bassil N."/>
            <person name="Fernandez G.E."/>
            <person name="Lomsadze A."/>
            <person name="Armour M."/>
            <person name="Olukolu B."/>
            <person name="Poorten T."/>
            <person name="Britton C."/>
            <person name="Davik J."/>
            <person name="Ashrafi H."/>
            <person name="Aiden E.L."/>
            <person name="Borodovsky M."/>
            <person name="Worthington M."/>
        </authorList>
    </citation>
    <scope>NUCLEOTIDE SEQUENCE [LARGE SCALE GENOMIC DNA]</scope>
    <source>
        <strain evidence="3">PI 553951</strain>
    </source>
</reference>
<accession>A0AAW1W9V9</accession>
<proteinExistence type="predicted"/>
<feature type="domain" description="NB-ARC" evidence="2">
    <location>
        <begin position="61"/>
        <end position="181"/>
    </location>
</feature>
<name>A0AAW1W9V9_RUBAR</name>
<gene>
    <name evidence="3" type="ORF">M0R45_029367</name>
</gene>